<feature type="domain" description="HTH cro/C1-type" evidence="3">
    <location>
        <begin position="8"/>
        <end position="62"/>
    </location>
</feature>
<dbReference type="RefSeq" id="WP_097158740.1">
    <property type="nucleotide sequence ID" value="NZ_JBEPMQ010000006.1"/>
</dbReference>
<dbReference type="Pfam" id="PF07883">
    <property type="entry name" value="Cupin_2"/>
    <property type="match status" value="1"/>
</dbReference>
<keyword evidence="5" id="KW-1185">Reference proteome</keyword>
<name>A0A285CT80_9BACI</name>
<dbReference type="GO" id="GO:0005829">
    <property type="term" value="C:cytosol"/>
    <property type="evidence" value="ECO:0007669"/>
    <property type="project" value="TreeGrafter"/>
</dbReference>
<dbReference type="Pfam" id="PF01381">
    <property type="entry name" value="HTH_3"/>
    <property type="match status" value="1"/>
</dbReference>
<dbReference type="AlphaFoldDB" id="A0A285CT80"/>
<feature type="domain" description="Cyclic nucleotide-binding" evidence="2">
    <location>
        <begin position="88"/>
        <end position="150"/>
    </location>
</feature>
<dbReference type="InterPro" id="IPR011051">
    <property type="entry name" value="RmlC_Cupin_sf"/>
</dbReference>
<dbReference type="SMART" id="SM00530">
    <property type="entry name" value="HTH_XRE"/>
    <property type="match status" value="1"/>
</dbReference>
<reference evidence="4 5" key="1">
    <citation type="submission" date="2017-08" db="EMBL/GenBank/DDBJ databases">
        <authorList>
            <person name="de Groot N.N."/>
        </authorList>
    </citation>
    <scope>NUCLEOTIDE SEQUENCE [LARGE SCALE GENOMIC DNA]</scope>
    <source>
        <strain evidence="4 5">JC228</strain>
    </source>
</reference>
<dbReference type="GO" id="GO:0003700">
    <property type="term" value="F:DNA-binding transcription factor activity"/>
    <property type="evidence" value="ECO:0007669"/>
    <property type="project" value="TreeGrafter"/>
</dbReference>
<dbReference type="PROSITE" id="PS50943">
    <property type="entry name" value="HTH_CROC1"/>
    <property type="match status" value="1"/>
</dbReference>
<dbReference type="InterPro" id="IPR014710">
    <property type="entry name" value="RmlC-like_jellyroll"/>
</dbReference>
<sequence length="177" mass="20362">MDDIGKVIRNLRKERGVTLKQVSEKTGLSISFLSQVERGKSSVTLQSISKISDALEVSRSYFFNDHKNKNKIYRRSDHEFNFHNSNFVYEGLSGNVKNQVFEPMLVLLLPNKENVQTSTHQGQEFIYVLEGTLTVLIEDEIMELEPGDSFHIDSTTPHTWYNATSEPVKLLYVYSRL</sequence>
<protein>
    <submittedName>
        <fullName evidence="4">XRE family transcriptional regulator</fullName>
    </submittedName>
</protein>
<dbReference type="InterPro" id="IPR013096">
    <property type="entry name" value="Cupin_2"/>
</dbReference>
<evidence type="ECO:0000313" key="5">
    <source>
        <dbReference type="Proteomes" id="UP000219546"/>
    </source>
</evidence>
<dbReference type="Proteomes" id="UP000219546">
    <property type="component" value="Unassembled WGS sequence"/>
</dbReference>
<dbReference type="CDD" id="cd00093">
    <property type="entry name" value="HTH_XRE"/>
    <property type="match status" value="1"/>
</dbReference>
<dbReference type="EMBL" id="OAOP01000004">
    <property type="protein sequence ID" value="SNX70789.1"/>
    <property type="molecule type" value="Genomic_DNA"/>
</dbReference>
<dbReference type="GO" id="GO:0003677">
    <property type="term" value="F:DNA binding"/>
    <property type="evidence" value="ECO:0007669"/>
    <property type="project" value="UniProtKB-KW"/>
</dbReference>
<evidence type="ECO:0000259" key="3">
    <source>
        <dbReference type="PROSITE" id="PS50943"/>
    </source>
</evidence>
<dbReference type="PANTHER" id="PTHR46797">
    <property type="entry name" value="HTH-TYPE TRANSCRIPTIONAL REGULATOR"/>
    <property type="match status" value="1"/>
</dbReference>
<dbReference type="SUPFAM" id="SSF47413">
    <property type="entry name" value="lambda repressor-like DNA-binding domains"/>
    <property type="match status" value="1"/>
</dbReference>
<dbReference type="PANTHER" id="PTHR46797:SF25">
    <property type="entry name" value="TRANSCRIPTIONAL REGULATOR"/>
    <property type="match status" value="1"/>
</dbReference>
<dbReference type="SUPFAM" id="SSF51182">
    <property type="entry name" value="RmlC-like cupins"/>
    <property type="match status" value="1"/>
</dbReference>
<dbReference type="CDD" id="cd02209">
    <property type="entry name" value="cupin_XRE_C"/>
    <property type="match status" value="1"/>
</dbReference>
<organism evidence="4 5">
    <name type="scientific">Bacillus oleivorans</name>
    <dbReference type="NCBI Taxonomy" id="1448271"/>
    <lineage>
        <taxon>Bacteria</taxon>
        <taxon>Bacillati</taxon>
        <taxon>Bacillota</taxon>
        <taxon>Bacilli</taxon>
        <taxon>Bacillales</taxon>
        <taxon>Bacillaceae</taxon>
        <taxon>Bacillus</taxon>
    </lineage>
</organism>
<dbReference type="OrthoDB" id="34624at2"/>
<proteinExistence type="predicted"/>
<dbReference type="Gene3D" id="2.60.120.10">
    <property type="entry name" value="Jelly Rolls"/>
    <property type="match status" value="1"/>
</dbReference>
<dbReference type="InterPro" id="IPR050807">
    <property type="entry name" value="TransReg_Diox_bact_type"/>
</dbReference>
<dbReference type="Gene3D" id="1.10.260.40">
    <property type="entry name" value="lambda repressor-like DNA-binding domains"/>
    <property type="match status" value="1"/>
</dbReference>
<dbReference type="InterPro" id="IPR010982">
    <property type="entry name" value="Lambda_DNA-bd_dom_sf"/>
</dbReference>
<gene>
    <name evidence="4" type="ORF">SAMN05877753_104358</name>
</gene>
<dbReference type="InterPro" id="IPR000595">
    <property type="entry name" value="cNMP-bd_dom"/>
</dbReference>
<dbReference type="InterPro" id="IPR001387">
    <property type="entry name" value="Cro/C1-type_HTH"/>
</dbReference>
<evidence type="ECO:0000259" key="2">
    <source>
        <dbReference type="PROSITE" id="PS50042"/>
    </source>
</evidence>
<keyword evidence="1" id="KW-0238">DNA-binding</keyword>
<dbReference type="PROSITE" id="PS50042">
    <property type="entry name" value="CNMP_BINDING_3"/>
    <property type="match status" value="1"/>
</dbReference>
<evidence type="ECO:0000256" key="1">
    <source>
        <dbReference type="ARBA" id="ARBA00023125"/>
    </source>
</evidence>
<accession>A0A285CT80</accession>
<evidence type="ECO:0000313" key="4">
    <source>
        <dbReference type="EMBL" id="SNX70789.1"/>
    </source>
</evidence>